<evidence type="ECO:0000313" key="7">
    <source>
        <dbReference type="Proteomes" id="UP000830167"/>
    </source>
</evidence>
<dbReference type="EMBL" id="CP089291">
    <property type="protein sequence ID" value="UOF91950.1"/>
    <property type="molecule type" value="Genomic_DNA"/>
</dbReference>
<dbReference type="Pfam" id="PF01609">
    <property type="entry name" value="DDE_Tnp_1"/>
    <property type="match status" value="1"/>
</dbReference>
<evidence type="ECO:0000313" key="5">
    <source>
        <dbReference type="EMBL" id="UOF91477.1"/>
    </source>
</evidence>
<proteinExistence type="predicted"/>
<evidence type="ECO:0000259" key="4">
    <source>
        <dbReference type="Pfam" id="PF14104"/>
    </source>
</evidence>
<feature type="domain" description="Transposase IS4-like" evidence="3">
    <location>
        <begin position="178"/>
        <end position="473"/>
    </location>
</feature>
<dbReference type="InterPro" id="IPR025457">
    <property type="entry name" value="DUF4277"/>
</dbReference>
<feature type="coiled-coil region" evidence="1">
    <location>
        <begin position="305"/>
        <end position="332"/>
    </location>
</feature>
<dbReference type="NCBIfam" id="NF033559">
    <property type="entry name" value="transpos_IS1634"/>
    <property type="match status" value="1"/>
</dbReference>
<keyword evidence="2" id="KW-0472">Membrane</keyword>
<evidence type="ECO:0000256" key="2">
    <source>
        <dbReference type="SAM" id="Phobius"/>
    </source>
</evidence>
<name>A0ABY4CPV6_9BACL</name>
<accession>A0ABY4CPV6</accession>
<keyword evidence="2" id="KW-0812">Transmembrane</keyword>
<sequence length="565" mass="64953">MNLSDLHIEVRMAKSAPIVAGLCADLQIASIIDRFVEWDPHRTKVSPGIRIVALIVNFLVQRKPLYKIERFYANMDCEWLFGQGFLADELNDDRLAAALDKLADADPWRIYHEIALGTPEAQFDTFDRLLHFDTTSISVQGSYEDSELEDSPLKIVRGYSKDLRADLKQFMYGLGSIGGIPLFADVMNGNTSDKPWYSDLTGRIDRLLSPEAWNSIVVVADSAFVTEENLQTYEKRSFISRLPDTYNLCKQLKDRAFQQEEQFVDLGVLGSARKNSATYRIQSFKEELYERAYRFVVVQTSHLDERKAKRLMKQIADEAEQLTKEIEKQQAIEFHCEPDATVALTQFLHDHKAKFHQINGHVQSEKVVKRRRGRPSKNNTYGQLVEKDIWRICIQFNQDDETIARTKQREGTFVLISNVDKSNKSDEKLVTDYKSQIQVENLFRAVKHPFLMYGIFLKNPKRVQAMAYVFLFALLVYAILQQRIRRGLDTESQPLILNGVKILSPTGWTILEEFENVTHIIVRLPDGQTHHRLDGITEGAIRILRWLQLQRKSLLTAAGLQEPTG</sequence>
<dbReference type="PANTHER" id="PTHR34614:SF2">
    <property type="entry name" value="TRANSPOSASE IS4-LIKE DOMAIN-CONTAINING PROTEIN"/>
    <property type="match status" value="1"/>
</dbReference>
<dbReference type="InterPro" id="IPR002559">
    <property type="entry name" value="Transposase_11"/>
</dbReference>
<dbReference type="EMBL" id="CP089291">
    <property type="protein sequence ID" value="UOF91477.1"/>
    <property type="molecule type" value="Genomic_DNA"/>
</dbReference>
<reference evidence="5" key="1">
    <citation type="submission" date="2021-12" db="EMBL/GenBank/DDBJ databases">
        <title>Alicyclobacillaceae gen. nov., sp. nov., isolated from chalcocite enrichment system.</title>
        <authorList>
            <person name="Jiang Z."/>
        </authorList>
    </citation>
    <scope>NUCLEOTIDE SEQUENCE</scope>
    <source>
        <strain evidence="5">MYW30-H2</strain>
    </source>
</reference>
<evidence type="ECO:0000256" key="1">
    <source>
        <dbReference type="SAM" id="Coils"/>
    </source>
</evidence>
<dbReference type="Proteomes" id="UP000830167">
    <property type="component" value="Chromosome"/>
</dbReference>
<protein>
    <submittedName>
        <fullName evidence="5">IS1634 family transposase</fullName>
    </submittedName>
</protein>
<keyword evidence="1" id="KW-0175">Coiled coil</keyword>
<organism evidence="5 7">
    <name type="scientific">Fodinisporobacter ferrooxydans</name>
    <dbReference type="NCBI Taxonomy" id="2901836"/>
    <lineage>
        <taxon>Bacteria</taxon>
        <taxon>Bacillati</taxon>
        <taxon>Bacillota</taxon>
        <taxon>Bacilli</taxon>
        <taxon>Bacillales</taxon>
        <taxon>Alicyclobacillaceae</taxon>
        <taxon>Fodinisporobacter</taxon>
    </lineage>
</organism>
<keyword evidence="7" id="KW-1185">Reference proteome</keyword>
<feature type="transmembrane region" description="Helical" evidence="2">
    <location>
        <begin position="463"/>
        <end position="480"/>
    </location>
</feature>
<dbReference type="PANTHER" id="PTHR34614">
    <property type="match status" value="1"/>
</dbReference>
<dbReference type="RefSeq" id="WP_347438168.1">
    <property type="nucleotide sequence ID" value="NZ_CP089291.1"/>
</dbReference>
<gene>
    <name evidence="5" type="ORF">LSG31_04280</name>
    <name evidence="6" type="ORF">LSG31_06840</name>
</gene>
<dbReference type="Pfam" id="PF14104">
    <property type="entry name" value="DUF4277"/>
    <property type="match status" value="1"/>
</dbReference>
<feature type="domain" description="DUF4277" evidence="4">
    <location>
        <begin position="15"/>
        <end position="116"/>
    </location>
</feature>
<evidence type="ECO:0000313" key="6">
    <source>
        <dbReference type="EMBL" id="UOF91950.1"/>
    </source>
</evidence>
<evidence type="ECO:0000259" key="3">
    <source>
        <dbReference type="Pfam" id="PF01609"/>
    </source>
</evidence>
<dbReference type="InterPro" id="IPR047654">
    <property type="entry name" value="IS1634_transpos"/>
</dbReference>
<keyword evidence="2" id="KW-1133">Transmembrane helix</keyword>